<keyword evidence="4" id="KW-0378">Hydrolase</keyword>
<keyword evidence="6" id="KW-0269">Exonuclease</keyword>
<evidence type="ECO:0000256" key="8">
    <source>
        <dbReference type="SAM" id="MobiDB-lite"/>
    </source>
</evidence>
<keyword evidence="1" id="KW-0540">Nuclease</keyword>
<dbReference type="InterPro" id="IPR036397">
    <property type="entry name" value="RNaseH_sf"/>
</dbReference>
<accession>A0AA38F7H5</accession>
<dbReference type="InterPro" id="IPR010666">
    <property type="entry name" value="Znf_GRF"/>
</dbReference>
<dbReference type="InterPro" id="IPR051274">
    <property type="entry name" value="3-5_Exoribonuclease"/>
</dbReference>
<evidence type="ECO:0000256" key="7">
    <source>
        <dbReference type="PROSITE-ProRule" id="PRU01343"/>
    </source>
</evidence>
<dbReference type="PROSITE" id="PS51999">
    <property type="entry name" value="ZF_GRF"/>
    <property type="match status" value="1"/>
</dbReference>
<evidence type="ECO:0000313" key="11">
    <source>
        <dbReference type="Proteomes" id="UP000824469"/>
    </source>
</evidence>
<evidence type="ECO:0000256" key="5">
    <source>
        <dbReference type="ARBA" id="ARBA00022833"/>
    </source>
</evidence>
<dbReference type="InterPro" id="IPR012337">
    <property type="entry name" value="RNaseH-like_sf"/>
</dbReference>
<protein>
    <recommendedName>
        <fullName evidence="9">GRF-type domain-containing protein</fullName>
    </recommendedName>
</protein>
<dbReference type="AlphaFoldDB" id="A0AA38F7H5"/>
<dbReference type="GO" id="GO:0008270">
    <property type="term" value="F:zinc ion binding"/>
    <property type="evidence" value="ECO:0007669"/>
    <property type="project" value="UniProtKB-KW"/>
</dbReference>
<dbReference type="InterPro" id="IPR013520">
    <property type="entry name" value="Ribonucl_H"/>
</dbReference>
<dbReference type="Proteomes" id="UP000824469">
    <property type="component" value="Unassembled WGS sequence"/>
</dbReference>
<feature type="domain" description="GRF-type" evidence="9">
    <location>
        <begin position="374"/>
        <end position="419"/>
    </location>
</feature>
<evidence type="ECO:0000256" key="3">
    <source>
        <dbReference type="ARBA" id="ARBA00022771"/>
    </source>
</evidence>
<gene>
    <name evidence="10" type="ORF">KI387_038932</name>
</gene>
<keyword evidence="5" id="KW-0862">Zinc</keyword>
<reference evidence="10 11" key="1">
    <citation type="journal article" date="2021" name="Nat. Plants">
        <title>The Taxus genome provides insights into paclitaxel biosynthesis.</title>
        <authorList>
            <person name="Xiong X."/>
            <person name="Gou J."/>
            <person name="Liao Q."/>
            <person name="Li Y."/>
            <person name="Zhou Q."/>
            <person name="Bi G."/>
            <person name="Li C."/>
            <person name="Du R."/>
            <person name="Wang X."/>
            <person name="Sun T."/>
            <person name="Guo L."/>
            <person name="Liang H."/>
            <person name="Lu P."/>
            <person name="Wu Y."/>
            <person name="Zhang Z."/>
            <person name="Ro D.K."/>
            <person name="Shang Y."/>
            <person name="Huang S."/>
            <person name="Yan J."/>
        </authorList>
    </citation>
    <scope>NUCLEOTIDE SEQUENCE [LARGE SCALE GENOMIC DNA]</scope>
    <source>
        <strain evidence="10">Ta-2019</strain>
    </source>
</reference>
<dbReference type="GO" id="GO:0003676">
    <property type="term" value="F:nucleic acid binding"/>
    <property type="evidence" value="ECO:0007669"/>
    <property type="project" value="InterPro"/>
</dbReference>
<keyword evidence="3 7" id="KW-0863">Zinc-finger</keyword>
<feature type="region of interest" description="Disordered" evidence="8">
    <location>
        <begin position="323"/>
        <end position="342"/>
    </location>
</feature>
<dbReference type="OMA" id="CPMNAFE"/>
<dbReference type="InterPro" id="IPR047201">
    <property type="entry name" value="ERI-1_3'hExo-like"/>
</dbReference>
<dbReference type="GO" id="GO:0000175">
    <property type="term" value="F:3'-5'-RNA exonuclease activity"/>
    <property type="evidence" value="ECO:0007669"/>
    <property type="project" value="InterPro"/>
</dbReference>
<dbReference type="SUPFAM" id="SSF53098">
    <property type="entry name" value="Ribonuclease H-like"/>
    <property type="match status" value="1"/>
</dbReference>
<sequence>EGRNHEASLRQLQHRNLGYNIQCNGSPGGVCIILNSEREIVSYGIHESESIPNPHMYVTFNESFMATRIQPEFCMYYQDVASFQTHPGHVLKQSPVLQTNWDYMLQPDSRVENVPYKMYPQGNTQEMQIQDFQYFVVIDFEATCDAGIHITPQEIIEFPSVLVNAVTGRLEGHFQTYIRPVYHPVLTDFCRELTGIQQSQVSGGVSLSEALLMHDNWLEERGVKNTNFSIVTWSDWDCEVMLESECNLKSIRKPSYFNRWINLKLPFWDAFDKLRCNLKGAVQVAGLMWEGRAHCGLDDARNTAKLLVDLMRRGIKLSITSRCPSDTSKHAQPKQKQPKKFVGGSFGSQASVQGLSNGPLLQATDEGKDTGTLCFCGVRSNKCMIKKPGPTHGKYFFGCGNWSITRGAACAYFQWAAPDVLLNA</sequence>
<proteinExistence type="predicted"/>
<keyword evidence="2" id="KW-0479">Metal-binding</keyword>
<organism evidence="10 11">
    <name type="scientific">Taxus chinensis</name>
    <name type="common">Chinese yew</name>
    <name type="synonym">Taxus wallichiana var. chinensis</name>
    <dbReference type="NCBI Taxonomy" id="29808"/>
    <lineage>
        <taxon>Eukaryota</taxon>
        <taxon>Viridiplantae</taxon>
        <taxon>Streptophyta</taxon>
        <taxon>Embryophyta</taxon>
        <taxon>Tracheophyta</taxon>
        <taxon>Spermatophyta</taxon>
        <taxon>Pinopsida</taxon>
        <taxon>Pinidae</taxon>
        <taxon>Conifers II</taxon>
        <taxon>Cupressales</taxon>
        <taxon>Taxaceae</taxon>
        <taxon>Taxus</taxon>
    </lineage>
</organism>
<feature type="non-terminal residue" evidence="10">
    <location>
        <position position="1"/>
    </location>
</feature>
<evidence type="ECO:0000256" key="1">
    <source>
        <dbReference type="ARBA" id="ARBA00022722"/>
    </source>
</evidence>
<dbReference type="Gene3D" id="3.30.420.10">
    <property type="entry name" value="Ribonuclease H-like superfamily/Ribonuclease H"/>
    <property type="match status" value="1"/>
</dbReference>
<dbReference type="SMART" id="SM00479">
    <property type="entry name" value="EXOIII"/>
    <property type="match status" value="1"/>
</dbReference>
<evidence type="ECO:0000256" key="6">
    <source>
        <dbReference type="ARBA" id="ARBA00022839"/>
    </source>
</evidence>
<dbReference type="PANTHER" id="PTHR23044:SF61">
    <property type="entry name" value="3'-5' EXORIBONUCLEASE 1-RELATED"/>
    <property type="match status" value="1"/>
</dbReference>
<name>A0AA38F7H5_TAXCH</name>
<dbReference type="EMBL" id="JAHRHJ020000011">
    <property type="protein sequence ID" value="KAH9295344.1"/>
    <property type="molecule type" value="Genomic_DNA"/>
</dbReference>
<dbReference type="CDD" id="cd06133">
    <property type="entry name" value="ERI-1_3'hExo_like"/>
    <property type="match status" value="1"/>
</dbReference>
<keyword evidence="11" id="KW-1185">Reference proteome</keyword>
<evidence type="ECO:0000256" key="2">
    <source>
        <dbReference type="ARBA" id="ARBA00022723"/>
    </source>
</evidence>
<evidence type="ECO:0000259" key="9">
    <source>
        <dbReference type="PROSITE" id="PS51999"/>
    </source>
</evidence>
<evidence type="ECO:0000256" key="4">
    <source>
        <dbReference type="ARBA" id="ARBA00022801"/>
    </source>
</evidence>
<dbReference type="Pfam" id="PF00929">
    <property type="entry name" value="RNase_T"/>
    <property type="match status" value="1"/>
</dbReference>
<comment type="caution">
    <text evidence="10">The sequence shown here is derived from an EMBL/GenBank/DDBJ whole genome shotgun (WGS) entry which is preliminary data.</text>
</comment>
<evidence type="ECO:0000313" key="10">
    <source>
        <dbReference type="EMBL" id="KAH9295344.1"/>
    </source>
</evidence>
<dbReference type="PANTHER" id="PTHR23044">
    <property type="entry name" value="3'-5' EXONUCLEASE ERI1-RELATED"/>
    <property type="match status" value="1"/>
</dbReference>